<dbReference type="GO" id="GO:0043590">
    <property type="term" value="C:bacterial nucleoid"/>
    <property type="evidence" value="ECO:0007669"/>
    <property type="project" value="TreeGrafter"/>
</dbReference>
<dbReference type="RefSeq" id="WP_087112893.1">
    <property type="nucleotide sequence ID" value="NZ_CBCSCN010000005.1"/>
</dbReference>
<dbReference type="GO" id="GO:0003690">
    <property type="term" value="F:double-stranded DNA binding"/>
    <property type="evidence" value="ECO:0007669"/>
    <property type="project" value="TreeGrafter"/>
</dbReference>
<evidence type="ECO:0000256" key="7">
    <source>
        <dbReference type="SAM" id="MobiDB-lite"/>
    </source>
</evidence>
<evidence type="ECO:0000313" key="9">
    <source>
        <dbReference type="Proteomes" id="UP000196573"/>
    </source>
</evidence>
<keyword evidence="4 6" id="KW-0963">Cytoplasm</keyword>
<name>A0A1X7AQU5_9GAMM</name>
<comment type="function">
    <text evidence="6">May be involved in recombination.</text>
</comment>
<accession>A0A1X7AQU5</accession>
<keyword evidence="5 6" id="KW-0233">DNA recombination</keyword>
<dbReference type="Proteomes" id="UP000196573">
    <property type="component" value="Unassembled WGS sequence"/>
</dbReference>
<evidence type="ECO:0000256" key="6">
    <source>
        <dbReference type="HAMAP-Rule" id="MF_00194"/>
    </source>
</evidence>
<dbReference type="NCBIfam" id="NF001464">
    <property type="entry name" value="PRK00321.1-5"/>
    <property type="match status" value="1"/>
</dbReference>
<evidence type="ECO:0000256" key="2">
    <source>
        <dbReference type="ARBA" id="ARBA00008657"/>
    </source>
</evidence>
<sequence length="330" mass="36816">MWFKNLILYRFNQETDITSHSLEESLGQQPFRPCGKTELASYGWVPPISGTEGMVHASGRFLTFAAKKEERILPTSVVRDAVKEKVEQIEAEQGRQVFKKEKDQIKDEMTLSLLPRAFTRSNITRAYIDTRDGWLIVDASSFRKAEELTSALRGNLGSLPVVPPALKQSPAATMTNWLESHGSTLPRFLSLGDECELKDLGEEGGSIRCKRQDLLADEILSHLNTGMQVSKLALHWNEALNCILGDDLIIRRVKFTDELQEQSEALNADDEASRFDADFTLMAGTLSEFLKEMIEGLGGEEEKGAEWQTQGSVSSEELAPDTADEDDAPF</sequence>
<dbReference type="Pfam" id="PF04381">
    <property type="entry name" value="RdgC"/>
    <property type="match status" value="1"/>
</dbReference>
<comment type="subcellular location">
    <subcellularLocation>
        <location evidence="1 6">Cytoplasm</location>
        <location evidence="1 6">Nucleoid</location>
    </subcellularLocation>
</comment>
<dbReference type="PANTHER" id="PTHR38103">
    <property type="entry name" value="RECOMBINATION-ASSOCIATED PROTEIN RDGC"/>
    <property type="match status" value="1"/>
</dbReference>
<dbReference type="EMBL" id="FWPT01000012">
    <property type="protein sequence ID" value="SMA50460.1"/>
    <property type="molecule type" value="Genomic_DNA"/>
</dbReference>
<dbReference type="GO" id="GO:0006310">
    <property type="term" value="P:DNA recombination"/>
    <property type="evidence" value="ECO:0007669"/>
    <property type="project" value="UniProtKB-UniRule"/>
</dbReference>
<feature type="compositionally biased region" description="Acidic residues" evidence="7">
    <location>
        <begin position="318"/>
        <end position="330"/>
    </location>
</feature>
<feature type="compositionally biased region" description="Basic and acidic residues" evidence="7">
    <location>
        <begin position="295"/>
        <end position="305"/>
    </location>
</feature>
<dbReference type="PANTHER" id="PTHR38103:SF1">
    <property type="entry name" value="RECOMBINATION-ASSOCIATED PROTEIN RDGC"/>
    <property type="match status" value="1"/>
</dbReference>
<dbReference type="NCBIfam" id="NF001462">
    <property type="entry name" value="PRK00321.1-3"/>
    <property type="match status" value="1"/>
</dbReference>
<reference evidence="8 9" key="1">
    <citation type="submission" date="2017-03" db="EMBL/GenBank/DDBJ databases">
        <authorList>
            <person name="Afonso C.L."/>
            <person name="Miller P.J."/>
            <person name="Scott M.A."/>
            <person name="Spackman E."/>
            <person name="Goraichik I."/>
            <person name="Dimitrov K.M."/>
            <person name="Suarez D.L."/>
            <person name="Swayne D.E."/>
        </authorList>
    </citation>
    <scope>NUCLEOTIDE SEQUENCE [LARGE SCALE GENOMIC DNA]</scope>
    <source>
        <strain evidence="8">SB41UT1</strain>
    </source>
</reference>
<comment type="similarity">
    <text evidence="2 6">Belongs to the RdgC family.</text>
</comment>
<feature type="region of interest" description="Disordered" evidence="7">
    <location>
        <begin position="295"/>
        <end position="330"/>
    </location>
</feature>
<dbReference type="InterPro" id="IPR007476">
    <property type="entry name" value="RdgC"/>
</dbReference>
<keyword evidence="9" id="KW-1185">Reference proteome</keyword>
<proteinExistence type="inferred from homology"/>
<dbReference type="AlphaFoldDB" id="A0A1X7AQU5"/>
<evidence type="ECO:0000256" key="1">
    <source>
        <dbReference type="ARBA" id="ARBA00004453"/>
    </source>
</evidence>
<gene>
    <name evidence="6 8" type="primary">rdgC</name>
    <name evidence="8" type="ORF">EHSB41UT_04258</name>
</gene>
<evidence type="ECO:0000256" key="3">
    <source>
        <dbReference type="ARBA" id="ARBA00022296"/>
    </source>
</evidence>
<protein>
    <recommendedName>
        <fullName evidence="3 6">Recombination-associated protein RdgC</fullName>
    </recommendedName>
</protein>
<evidence type="ECO:0000313" key="8">
    <source>
        <dbReference type="EMBL" id="SMA50460.1"/>
    </source>
</evidence>
<evidence type="ECO:0000256" key="4">
    <source>
        <dbReference type="ARBA" id="ARBA00022490"/>
    </source>
</evidence>
<dbReference type="GO" id="GO:0000018">
    <property type="term" value="P:regulation of DNA recombination"/>
    <property type="evidence" value="ECO:0007669"/>
    <property type="project" value="TreeGrafter"/>
</dbReference>
<evidence type="ECO:0000256" key="5">
    <source>
        <dbReference type="ARBA" id="ARBA00023172"/>
    </source>
</evidence>
<dbReference type="GO" id="GO:0005737">
    <property type="term" value="C:cytoplasm"/>
    <property type="evidence" value="ECO:0007669"/>
    <property type="project" value="UniProtKB-UniRule"/>
</dbReference>
<dbReference type="OrthoDB" id="5290530at2"/>
<dbReference type="HAMAP" id="MF_00194">
    <property type="entry name" value="RdgC"/>
    <property type="match status" value="1"/>
</dbReference>
<organism evidence="8 9">
    <name type="scientific">Parendozoicomonas haliclonae</name>
    <dbReference type="NCBI Taxonomy" id="1960125"/>
    <lineage>
        <taxon>Bacteria</taxon>
        <taxon>Pseudomonadati</taxon>
        <taxon>Pseudomonadota</taxon>
        <taxon>Gammaproteobacteria</taxon>
        <taxon>Oceanospirillales</taxon>
        <taxon>Endozoicomonadaceae</taxon>
        <taxon>Parendozoicomonas</taxon>
    </lineage>
</organism>